<gene>
    <name evidence="2" type="ORF">GTK09_01860</name>
</gene>
<dbReference type="InterPro" id="IPR006311">
    <property type="entry name" value="TAT_signal"/>
</dbReference>
<dbReference type="EMBL" id="JAAAMG010000001">
    <property type="protein sequence ID" value="NDW03161.1"/>
    <property type="molecule type" value="Genomic_DNA"/>
</dbReference>
<dbReference type="SUPFAM" id="SSF53850">
    <property type="entry name" value="Periplasmic binding protein-like II"/>
    <property type="match status" value="1"/>
</dbReference>
<evidence type="ECO:0000313" key="3">
    <source>
        <dbReference type="Proteomes" id="UP000469011"/>
    </source>
</evidence>
<dbReference type="AlphaFoldDB" id="A0A6N9SWJ7"/>
<dbReference type="InterPro" id="IPR011852">
    <property type="entry name" value="TRAP_TAXI"/>
</dbReference>
<dbReference type="Pfam" id="PF16868">
    <property type="entry name" value="NMT1_3"/>
    <property type="match status" value="1"/>
</dbReference>
<feature type="chain" id="PRO_5026729054" evidence="1">
    <location>
        <begin position="29"/>
        <end position="343"/>
    </location>
</feature>
<feature type="signal peptide" evidence="1">
    <location>
        <begin position="1"/>
        <end position="28"/>
    </location>
</feature>
<organism evidence="2 3">
    <name type="scientific">Jiella pacifica</name>
    <dbReference type="NCBI Taxonomy" id="2696469"/>
    <lineage>
        <taxon>Bacteria</taxon>
        <taxon>Pseudomonadati</taxon>
        <taxon>Pseudomonadota</taxon>
        <taxon>Alphaproteobacteria</taxon>
        <taxon>Hyphomicrobiales</taxon>
        <taxon>Aurantimonadaceae</taxon>
        <taxon>Jiella</taxon>
    </lineage>
</organism>
<protein>
    <submittedName>
        <fullName evidence="2">TAXI family TRAP transporter solute-binding subunit</fullName>
    </submittedName>
</protein>
<keyword evidence="1" id="KW-0732">Signal</keyword>
<evidence type="ECO:0000256" key="1">
    <source>
        <dbReference type="SAM" id="SignalP"/>
    </source>
</evidence>
<name>A0A6N9SWJ7_9HYPH</name>
<dbReference type="PROSITE" id="PS51318">
    <property type="entry name" value="TAT"/>
    <property type="match status" value="1"/>
</dbReference>
<proteinExistence type="predicted"/>
<keyword evidence="3" id="KW-1185">Reference proteome</keyword>
<accession>A0A6N9SWJ7</accession>
<dbReference type="Gene3D" id="3.40.190.10">
    <property type="entry name" value="Periplasmic binding protein-like II"/>
    <property type="match status" value="2"/>
</dbReference>
<dbReference type="NCBIfam" id="TIGR02122">
    <property type="entry name" value="TRAP_TAXI"/>
    <property type="match status" value="1"/>
</dbReference>
<reference evidence="2 3" key="1">
    <citation type="submission" date="2020-01" db="EMBL/GenBank/DDBJ databases">
        <title>Jiella pacifica sp. nov.</title>
        <authorList>
            <person name="Xue Z."/>
            <person name="Zhu S."/>
            <person name="Chen J."/>
            <person name="Yang J."/>
        </authorList>
    </citation>
    <scope>NUCLEOTIDE SEQUENCE [LARGE SCALE GENOMIC DNA]</scope>
    <source>
        <strain evidence="2 3">40Bstr34</strain>
    </source>
</reference>
<evidence type="ECO:0000313" key="2">
    <source>
        <dbReference type="EMBL" id="NDW03161.1"/>
    </source>
</evidence>
<dbReference type="PANTHER" id="PTHR42941">
    <property type="entry name" value="SLL1037 PROTEIN"/>
    <property type="match status" value="1"/>
</dbReference>
<dbReference type="PANTHER" id="PTHR42941:SF1">
    <property type="entry name" value="SLL1037 PROTEIN"/>
    <property type="match status" value="1"/>
</dbReference>
<sequence>MMKLSRRRLLATVGSAAAMAAVGGRAFAQDKLGSAEWNYDVVIGGGSATGNSRILASAIGKIITENVEGVRASGAVVPGYDAESAMHVHDGTMIGGVGTPLIIENATKGVAPFPSEGIDLRLWFYHNELPLNILGRTDTGFTRISELKGATVALAPKGTSNYLFTQIVFEANGVSLDDVTVRYMDTSKAIDQLQNGNIDALSYVRDFSGAVLELTGSRDVTLLQPSEESIPKIKERIEWAGPVDWPFKEQYPDLKVPDPGQTFVSPEFMFLKADLPEDLVYAMTRAVWENVSEIQRSTNVYAKVNLQEALKRVPIPPHAGALRYYKEQNVPGWEKYQDLLSDG</sequence>
<dbReference type="RefSeq" id="WP_163460764.1">
    <property type="nucleotide sequence ID" value="NZ_JAAAMG010000001.1"/>
</dbReference>
<dbReference type="Proteomes" id="UP000469011">
    <property type="component" value="Unassembled WGS sequence"/>
</dbReference>
<comment type="caution">
    <text evidence="2">The sequence shown here is derived from an EMBL/GenBank/DDBJ whole genome shotgun (WGS) entry which is preliminary data.</text>
</comment>